<comment type="caution">
    <text evidence="1">The sequence shown here is derived from an EMBL/GenBank/DDBJ whole genome shotgun (WGS) entry which is preliminary data.</text>
</comment>
<dbReference type="AlphaFoldDB" id="A0AAV7WD44"/>
<name>A0AAV7WD44_PLEWA</name>
<accession>A0AAV7WD44</accession>
<reference evidence="1" key="1">
    <citation type="journal article" date="2022" name="bioRxiv">
        <title>Sequencing and chromosome-scale assembly of the giantPleurodeles waltlgenome.</title>
        <authorList>
            <person name="Brown T."/>
            <person name="Elewa A."/>
            <person name="Iarovenko S."/>
            <person name="Subramanian E."/>
            <person name="Araus A.J."/>
            <person name="Petzold A."/>
            <person name="Susuki M."/>
            <person name="Suzuki K.-i.T."/>
            <person name="Hayashi T."/>
            <person name="Toyoda A."/>
            <person name="Oliveira C."/>
            <person name="Osipova E."/>
            <person name="Leigh N.D."/>
            <person name="Simon A."/>
            <person name="Yun M.H."/>
        </authorList>
    </citation>
    <scope>NUCLEOTIDE SEQUENCE</scope>
    <source>
        <strain evidence="1">20211129_DDA</strain>
        <tissue evidence="1">Liver</tissue>
    </source>
</reference>
<keyword evidence="2" id="KW-1185">Reference proteome</keyword>
<evidence type="ECO:0000313" key="1">
    <source>
        <dbReference type="EMBL" id="KAJ1210790.1"/>
    </source>
</evidence>
<sequence>MSVCPRGCLGIPPIRSRVLRHAAFLRVQDKRGSEKLWRCYVTQRGQFRTSSDGEFSETREIPLSTVRRSYEGGWGLFHCCKIKDFAVSVPIKAYCFESFDKPGWSDESMTYDREKLMMAHSVIKVLLKAIYFFILCFSEKGFESYSFPFNICLA</sequence>
<dbReference type="EMBL" id="JANPWB010000002">
    <property type="protein sequence ID" value="KAJ1210790.1"/>
    <property type="molecule type" value="Genomic_DNA"/>
</dbReference>
<organism evidence="1 2">
    <name type="scientific">Pleurodeles waltl</name>
    <name type="common">Iberian ribbed newt</name>
    <dbReference type="NCBI Taxonomy" id="8319"/>
    <lineage>
        <taxon>Eukaryota</taxon>
        <taxon>Metazoa</taxon>
        <taxon>Chordata</taxon>
        <taxon>Craniata</taxon>
        <taxon>Vertebrata</taxon>
        <taxon>Euteleostomi</taxon>
        <taxon>Amphibia</taxon>
        <taxon>Batrachia</taxon>
        <taxon>Caudata</taxon>
        <taxon>Salamandroidea</taxon>
        <taxon>Salamandridae</taxon>
        <taxon>Pleurodelinae</taxon>
        <taxon>Pleurodeles</taxon>
    </lineage>
</organism>
<proteinExistence type="predicted"/>
<protein>
    <submittedName>
        <fullName evidence="1">Uncharacterized protein</fullName>
    </submittedName>
</protein>
<gene>
    <name evidence="1" type="ORF">NDU88_006152</name>
</gene>
<evidence type="ECO:0000313" key="2">
    <source>
        <dbReference type="Proteomes" id="UP001066276"/>
    </source>
</evidence>
<dbReference type="Proteomes" id="UP001066276">
    <property type="component" value="Chromosome 1_2"/>
</dbReference>